<dbReference type="InterPro" id="IPR007112">
    <property type="entry name" value="Expansin/allergen_DPBB_dom"/>
</dbReference>
<evidence type="ECO:0000256" key="1">
    <source>
        <dbReference type="ARBA" id="ARBA00022729"/>
    </source>
</evidence>
<organism evidence="5 6">
    <name type="scientific">Aphanomyces stellatus</name>
    <dbReference type="NCBI Taxonomy" id="120398"/>
    <lineage>
        <taxon>Eukaryota</taxon>
        <taxon>Sar</taxon>
        <taxon>Stramenopiles</taxon>
        <taxon>Oomycota</taxon>
        <taxon>Saprolegniomycetes</taxon>
        <taxon>Saprolegniales</taxon>
        <taxon>Verrucalvaceae</taxon>
        <taxon>Aphanomyces</taxon>
    </lineage>
</organism>
<reference evidence="4" key="2">
    <citation type="submission" date="2019-06" db="EMBL/GenBank/DDBJ databases">
        <title>Genomics analysis of Aphanomyces spp. identifies a new class of oomycete effector associated with host adaptation.</title>
        <authorList>
            <person name="Gaulin E."/>
        </authorList>
    </citation>
    <scope>NUCLEOTIDE SEQUENCE</scope>
    <source>
        <strain evidence="4">CBS 578.67</strain>
    </source>
</reference>
<dbReference type="AlphaFoldDB" id="A0A485LJ78"/>
<dbReference type="PROSITE" id="PS50842">
    <property type="entry name" value="EXPANSIN_EG45"/>
    <property type="match status" value="1"/>
</dbReference>
<dbReference type="CDD" id="cd22271">
    <property type="entry name" value="DPBB_EXP_N-like"/>
    <property type="match status" value="1"/>
</dbReference>
<dbReference type="EMBL" id="VJMH01007007">
    <property type="protein sequence ID" value="KAF0686375.1"/>
    <property type="molecule type" value="Genomic_DNA"/>
</dbReference>
<dbReference type="PANTHER" id="PTHR31836">
    <property type="match status" value="1"/>
</dbReference>
<evidence type="ECO:0000313" key="4">
    <source>
        <dbReference type="EMBL" id="KAF0686375.1"/>
    </source>
</evidence>
<evidence type="ECO:0000313" key="6">
    <source>
        <dbReference type="Proteomes" id="UP000332933"/>
    </source>
</evidence>
<evidence type="ECO:0000256" key="2">
    <source>
        <dbReference type="SAM" id="Phobius"/>
    </source>
</evidence>
<reference evidence="5 6" key="1">
    <citation type="submission" date="2019-03" db="EMBL/GenBank/DDBJ databases">
        <authorList>
            <person name="Gaulin E."/>
            <person name="Dumas B."/>
        </authorList>
    </citation>
    <scope>NUCLEOTIDE SEQUENCE [LARGE SCALE GENOMIC DNA]</scope>
    <source>
        <strain evidence="5">CBS 568.67</strain>
    </source>
</reference>
<gene>
    <name evidence="5" type="primary">Aste57867_21819</name>
    <name evidence="4" type="ORF">As57867_021750</name>
    <name evidence="5" type="ORF">ASTE57867_21819</name>
</gene>
<proteinExistence type="predicted"/>
<dbReference type="InterPro" id="IPR036749">
    <property type="entry name" value="Expansin_CBD_sf"/>
</dbReference>
<keyword evidence="2" id="KW-0472">Membrane</keyword>
<protein>
    <submittedName>
        <fullName evidence="5">Aste57867_21819 protein</fullName>
    </submittedName>
</protein>
<feature type="domain" description="Expansin-like EG45" evidence="3">
    <location>
        <begin position="31"/>
        <end position="137"/>
    </location>
</feature>
<keyword evidence="2" id="KW-1133">Transmembrane helix</keyword>
<name>A0A485LJ78_9STRA</name>
<evidence type="ECO:0000259" key="3">
    <source>
        <dbReference type="PROSITE" id="PS50842"/>
    </source>
</evidence>
<dbReference type="OrthoDB" id="77736at2759"/>
<dbReference type="Proteomes" id="UP000332933">
    <property type="component" value="Unassembled WGS sequence"/>
</dbReference>
<dbReference type="EMBL" id="CAADRA010007033">
    <property type="protein sequence ID" value="VFT98488.1"/>
    <property type="molecule type" value="Genomic_DNA"/>
</dbReference>
<dbReference type="InterPro" id="IPR051477">
    <property type="entry name" value="Expansin_CellWall"/>
</dbReference>
<evidence type="ECO:0000313" key="5">
    <source>
        <dbReference type="EMBL" id="VFT98488.1"/>
    </source>
</evidence>
<keyword evidence="1" id="KW-0732">Signal</keyword>
<dbReference type="Gene3D" id="2.40.40.10">
    <property type="entry name" value="RlpA-like domain"/>
    <property type="match status" value="1"/>
</dbReference>
<dbReference type="PANTHER" id="PTHR31836:SF21">
    <property type="entry name" value="EXPANSIN-LIKE PROTEIN 7"/>
    <property type="match status" value="1"/>
</dbReference>
<keyword evidence="2" id="KW-0812">Transmembrane</keyword>
<sequence length="313" mass="33535">MVSFCAYFYTIATVVVTTVRGGYTGLSSTYGGPDGVDASTGNCGPMAALPSATKYHVAMNDPQYIKGLHCGRCVQIQCTDPRCNSNKVMMAQITDRCPECKSGDLDMTLPLFQELTGYQTDKYAISWSFVDCPVDGGIQVCAKDGSSKYWLFVQPMNTVSGVRSMKINGGTADPFPSNYYFMSTKLGVVELGDTDVEMTSWAGETIKTTVALQAGACTQIRQQFSTGLPTFEGGVSTLDSSSATSSTVYILVGVGVAAVVAIAVVVFIVKKSRENYDAFVVEKDARALVEDGPMTLFGETRTESKVESSFVIL</sequence>
<keyword evidence="6" id="KW-1185">Reference proteome</keyword>
<accession>A0A485LJ78</accession>
<feature type="transmembrane region" description="Helical" evidence="2">
    <location>
        <begin position="248"/>
        <end position="269"/>
    </location>
</feature>
<dbReference type="Gene3D" id="2.60.40.760">
    <property type="entry name" value="Expansin, cellulose-binding-like domain"/>
    <property type="match status" value="1"/>
</dbReference>
<dbReference type="SUPFAM" id="SSF50685">
    <property type="entry name" value="Barwin-like endoglucanases"/>
    <property type="match status" value="1"/>
</dbReference>
<dbReference type="InterPro" id="IPR036908">
    <property type="entry name" value="RlpA-like_sf"/>
</dbReference>